<organism evidence="2 3">
    <name type="scientific">Streptococcus sobrinus</name>
    <dbReference type="NCBI Taxonomy" id="1310"/>
    <lineage>
        <taxon>Bacteria</taxon>
        <taxon>Bacillati</taxon>
        <taxon>Bacillota</taxon>
        <taxon>Bacilli</taxon>
        <taxon>Lactobacillales</taxon>
        <taxon>Streptococcaceae</taxon>
        <taxon>Streptococcus</taxon>
    </lineage>
</organism>
<dbReference type="RefSeq" id="WP_019777475.1">
    <property type="nucleotide sequence ID" value="NZ_CP029490.1"/>
</dbReference>
<feature type="domain" description="Thiopeptide-type bacteriocin biosynthesis" evidence="1">
    <location>
        <begin position="5"/>
        <end position="273"/>
    </location>
</feature>
<proteinExistence type="predicted"/>
<evidence type="ECO:0000259" key="1">
    <source>
        <dbReference type="Pfam" id="PF14028"/>
    </source>
</evidence>
<dbReference type="Pfam" id="PF14028">
    <property type="entry name" value="Lant_dehydr_C"/>
    <property type="match status" value="1"/>
</dbReference>
<dbReference type="EMBL" id="CP029490">
    <property type="protein sequence ID" value="AWN20307.1"/>
    <property type="molecule type" value="Genomic_DNA"/>
</dbReference>
<evidence type="ECO:0000313" key="2">
    <source>
        <dbReference type="EMBL" id="AWN20307.1"/>
    </source>
</evidence>
<sequence length="282" mass="33568">MQTIWKSYHVFMWNYEVFDDFIRAFYKLLTKQQKENIFFIRYWKGGPHLRIRIKKENSEIVRSLIEDALQVISEQYPGLNNITLNKNDFYETTFMDGESFDLKNLPWFKNLSIVEIPYVREVERYGGTDLMAQTERIFCMSSIIVSHLIKRPLLLSQKIVILYRTVELVVENILTSQNDKIRYYSMSSRFWKSLERVESIDIETSEKIYQISHNLNLLSLLSEFISGLKAIYLEVLKQDQEYAMSVVMSHLHMFANRLGVSIDTELSCYNYFREKERYDAVG</sequence>
<reference evidence="2 3" key="1">
    <citation type="submission" date="2018-05" db="EMBL/GenBank/DDBJ databases">
        <title>Complete genome sequences of Streptococcus sobrinus.</title>
        <authorList>
            <person name="Sales M."/>
            <person name="Jensen P.A."/>
        </authorList>
    </citation>
    <scope>NUCLEOTIDE SEQUENCE [LARGE SCALE GENOMIC DNA]</scope>
    <source>
        <strain evidence="2 3">SL1</strain>
    </source>
</reference>
<gene>
    <name evidence="2" type="ORF">DK182_02660</name>
</gene>
<dbReference type="Proteomes" id="UP000245369">
    <property type="component" value="Chromosome"/>
</dbReference>
<dbReference type="InterPro" id="IPR023809">
    <property type="entry name" value="Thiopep_bacteriocin_synth_dom"/>
</dbReference>
<keyword evidence="3" id="KW-1185">Reference proteome</keyword>
<name>A0ABN5LLF3_9STRE</name>
<dbReference type="NCBIfam" id="TIGR03891">
    <property type="entry name" value="thiopep_ocin"/>
    <property type="match status" value="1"/>
</dbReference>
<protein>
    <recommendedName>
        <fullName evidence="1">Thiopeptide-type bacteriocin biosynthesis domain-containing protein</fullName>
    </recommendedName>
</protein>
<evidence type="ECO:0000313" key="3">
    <source>
        <dbReference type="Proteomes" id="UP000245369"/>
    </source>
</evidence>
<dbReference type="GeneID" id="93923418"/>
<accession>A0ABN5LLF3</accession>